<comment type="caution">
    <text evidence="1">The sequence shown here is derived from an EMBL/GenBank/DDBJ whole genome shotgun (WGS) entry which is preliminary data.</text>
</comment>
<sequence>MAALPSTIASFADVTCAIRLSCKDIVDSVVESTFSRRLTQGHTVDQSLVLRWEAIMWRRVFRPTEGPAWNSNLPVPDPRLPSKLTPFDLRVPAGTLLVDAAPPDTNRRLFPWTVRMLDPPAVGARRGGQEVFLEPRQGPNSDDKIQWFWTDKDGKAVDPRITLIHVINGKDVINQFRHFAVQHKDRTLFSHALKHNTEVGIYRMRCQLSALTASRSSQEPRPPLPSIVNGEDLAKPSYMMKSLYRELSAGPNPDAEAQARRNAAQVLMLYFYHHCSRTIWV</sequence>
<dbReference type="EMBL" id="CABFNS010000715">
    <property type="protein sequence ID" value="VUC24015.1"/>
    <property type="molecule type" value="Genomic_DNA"/>
</dbReference>
<gene>
    <name evidence="1" type="ORF">CLO192961_LOCUS132566</name>
</gene>
<proteinExistence type="predicted"/>
<keyword evidence="2" id="KW-1185">Reference proteome</keyword>
<evidence type="ECO:0000313" key="1">
    <source>
        <dbReference type="EMBL" id="VUC24015.1"/>
    </source>
</evidence>
<name>A0ABY6U076_BIOOC</name>
<evidence type="ECO:0000313" key="2">
    <source>
        <dbReference type="Proteomes" id="UP000766486"/>
    </source>
</evidence>
<dbReference type="Proteomes" id="UP000766486">
    <property type="component" value="Unassembled WGS sequence"/>
</dbReference>
<protein>
    <submittedName>
        <fullName evidence="1">Uncharacterized protein</fullName>
    </submittedName>
</protein>
<organism evidence="1 2">
    <name type="scientific">Bionectria ochroleuca</name>
    <name type="common">Gliocladium roseum</name>
    <dbReference type="NCBI Taxonomy" id="29856"/>
    <lineage>
        <taxon>Eukaryota</taxon>
        <taxon>Fungi</taxon>
        <taxon>Dikarya</taxon>
        <taxon>Ascomycota</taxon>
        <taxon>Pezizomycotina</taxon>
        <taxon>Sordariomycetes</taxon>
        <taxon>Hypocreomycetidae</taxon>
        <taxon>Hypocreales</taxon>
        <taxon>Bionectriaceae</taxon>
        <taxon>Clonostachys</taxon>
    </lineage>
</organism>
<reference evidence="1 2" key="1">
    <citation type="submission" date="2019-06" db="EMBL/GenBank/DDBJ databases">
        <authorList>
            <person name="Broberg M."/>
        </authorList>
    </citation>
    <scope>NUCLEOTIDE SEQUENCE [LARGE SCALE GENOMIC DNA]</scope>
</reference>
<accession>A0ABY6U076</accession>